<feature type="non-terminal residue" evidence="3">
    <location>
        <position position="123"/>
    </location>
</feature>
<organism evidence="3 4">
    <name type="scientific">Thelephora terrestris</name>
    <dbReference type="NCBI Taxonomy" id="56493"/>
    <lineage>
        <taxon>Eukaryota</taxon>
        <taxon>Fungi</taxon>
        <taxon>Dikarya</taxon>
        <taxon>Basidiomycota</taxon>
        <taxon>Agaricomycotina</taxon>
        <taxon>Agaricomycetes</taxon>
        <taxon>Thelephorales</taxon>
        <taxon>Thelephoraceae</taxon>
        <taxon>Thelephora</taxon>
    </lineage>
</organism>
<evidence type="ECO:0000256" key="1">
    <source>
        <dbReference type="ARBA" id="ARBA00022737"/>
    </source>
</evidence>
<evidence type="ECO:0000313" key="3">
    <source>
        <dbReference type="EMBL" id="KAF9783964.1"/>
    </source>
</evidence>
<proteinExistence type="predicted"/>
<dbReference type="Gene3D" id="3.40.50.300">
    <property type="entry name" value="P-loop containing nucleotide triphosphate hydrolases"/>
    <property type="match status" value="1"/>
</dbReference>
<accession>A0A9P6HCE5</accession>
<evidence type="ECO:0000313" key="4">
    <source>
        <dbReference type="Proteomes" id="UP000736335"/>
    </source>
</evidence>
<evidence type="ECO:0000259" key="2">
    <source>
        <dbReference type="Pfam" id="PF24883"/>
    </source>
</evidence>
<feature type="non-terminal residue" evidence="3">
    <location>
        <position position="1"/>
    </location>
</feature>
<feature type="domain" description="Nephrocystin 3-like N-terminal" evidence="2">
    <location>
        <begin position="1"/>
        <end position="123"/>
    </location>
</feature>
<dbReference type="EMBL" id="WIUZ02000009">
    <property type="protein sequence ID" value="KAF9783964.1"/>
    <property type="molecule type" value="Genomic_DNA"/>
</dbReference>
<name>A0A9P6HCE5_9AGAM</name>
<dbReference type="Proteomes" id="UP000736335">
    <property type="component" value="Unassembled WGS sequence"/>
</dbReference>
<dbReference type="OrthoDB" id="163438at2759"/>
<dbReference type="InterPro" id="IPR056884">
    <property type="entry name" value="NPHP3-like_N"/>
</dbReference>
<keyword evidence="1" id="KW-0677">Repeat</keyword>
<keyword evidence="4" id="KW-1185">Reference proteome</keyword>
<protein>
    <recommendedName>
        <fullName evidence="2">Nephrocystin 3-like N-terminal domain-containing protein</fullName>
    </recommendedName>
</protein>
<reference evidence="3" key="1">
    <citation type="journal article" date="2020" name="Nat. Commun.">
        <title>Large-scale genome sequencing of mycorrhizal fungi provides insights into the early evolution of symbiotic traits.</title>
        <authorList>
            <person name="Miyauchi S."/>
            <person name="Kiss E."/>
            <person name="Kuo A."/>
            <person name="Drula E."/>
            <person name="Kohler A."/>
            <person name="Sanchez-Garcia M."/>
            <person name="Morin E."/>
            <person name="Andreopoulos B."/>
            <person name="Barry K.W."/>
            <person name="Bonito G."/>
            <person name="Buee M."/>
            <person name="Carver A."/>
            <person name="Chen C."/>
            <person name="Cichocki N."/>
            <person name="Clum A."/>
            <person name="Culley D."/>
            <person name="Crous P.W."/>
            <person name="Fauchery L."/>
            <person name="Girlanda M."/>
            <person name="Hayes R.D."/>
            <person name="Keri Z."/>
            <person name="LaButti K."/>
            <person name="Lipzen A."/>
            <person name="Lombard V."/>
            <person name="Magnuson J."/>
            <person name="Maillard F."/>
            <person name="Murat C."/>
            <person name="Nolan M."/>
            <person name="Ohm R.A."/>
            <person name="Pangilinan J."/>
            <person name="Pereira M.F."/>
            <person name="Perotto S."/>
            <person name="Peter M."/>
            <person name="Pfister S."/>
            <person name="Riley R."/>
            <person name="Sitrit Y."/>
            <person name="Stielow J.B."/>
            <person name="Szollosi G."/>
            <person name="Zifcakova L."/>
            <person name="Stursova M."/>
            <person name="Spatafora J.W."/>
            <person name="Tedersoo L."/>
            <person name="Vaario L.M."/>
            <person name="Yamada A."/>
            <person name="Yan M."/>
            <person name="Wang P."/>
            <person name="Xu J."/>
            <person name="Bruns T."/>
            <person name="Baldrian P."/>
            <person name="Vilgalys R."/>
            <person name="Dunand C."/>
            <person name="Henrissat B."/>
            <person name="Grigoriev I.V."/>
            <person name="Hibbett D."/>
            <person name="Nagy L.G."/>
            <person name="Martin F.M."/>
        </authorList>
    </citation>
    <scope>NUCLEOTIDE SEQUENCE</scope>
    <source>
        <strain evidence="3">UH-Tt-Lm1</strain>
    </source>
</reference>
<sequence>IFWLKGPHLTGKSAIARNLLEEMSEDMSLRATFFCSQFYNHRRNVSSIPPTLSFQLVRKYPEFNSALGLQEENIYRVIQEEDTCLVIQENNTSLECQVNDLIIKPLKKSAISTMIVIDGLDAC</sequence>
<dbReference type="AlphaFoldDB" id="A0A9P6HCE5"/>
<dbReference type="InterPro" id="IPR027417">
    <property type="entry name" value="P-loop_NTPase"/>
</dbReference>
<dbReference type="Pfam" id="PF24883">
    <property type="entry name" value="NPHP3_N"/>
    <property type="match status" value="1"/>
</dbReference>
<comment type="caution">
    <text evidence="3">The sequence shown here is derived from an EMBL/GenBank/DDBJ whole genome shotgun (WGS) entry which is preliminary data.</text>
</comment>
<gene>
    <name evidence="3" type="ORF">BJ322DRAFT_980849</name>
</gene>
<reference evidence="3" key="2">
    <citation type="submission" date="2020-11" db="EMBL/GenBank/DDBJ databases">
        <authorList>
            <consortium name="DOE Joint Genome Institute"/>
            <person name="Kuo A."/>
            <person name="Miyauchi S."/>
            <person name="Kiss E."/>
            <person name="Drula E."/>
            <person name="Kohler A."/>
            <person name="Sanchez-Garcia M."/>
            <person name="Andreopoulos B."/>
            <person name="Barry K.W."/>
            <person name="Bonito G."/>
            <person name="Buee M."/>
            <person name="Carver A."/>
            <person name="Chen C."/>
            <person name="Cichocki N."/>
            <person name="Clum A."/>
            <person name="Culley D."/>
            <person name="Crous P.W."/>
            <person name="Fauchery L."/>
            <person name="Girlanda M."/>
            <person name="Hayes R."/>
            <person name="Keri Z."/>
            <person name="Labutti K."/>
            <person name="Lipzen A."/>
            <person name="Lombard V."/>
            <person name="Magnuson J."/>
            <person name="Maillard F."/>
            <person name="Morin E."/>
            <person name="Murat C."/>
            <person name="Nolan M."/>
            <person name="Ohm R."/>
            <person name="Pangilinan J."/>
            <person name="Pereira M."/>
            <person name="Perotto S."/>
            <person name="Peter M."/>
            <person name="Riley R."/>
            <person name="Sitrit Y."/>
            <person name="Stielow B."/>
            <person name="Szollosi G."/>
            <person name="Zifcakova L."/>
            <person name="Stursova M."/>
            <person name="Spatafora J.W."/>
            <person name="Tedersoo L."/>
            <person name="Vaario L.-M."/>
            <person name="Yamada A."/>
            <person name="Yan M."/>
            <person name="Wang P."/>
            <person name="Xu J."/>
            <person name="Bruns T."/>
            <person name="Baldrian P."/>
            <person name="Vilgalys R."/>
            <person name="Henrissat B."/>
            <person name="Grigoriev I.V."/>
            <person name="Hibbett D."/>
            <person name="Nagy L.G."/>
            <person name="Martin F.M."/>
        </authorList>
    </citation>
    <scope>NUCLEOTIDE SEQUENCE</scope>
    <source>
        <strain evidence="3">UH-Tt-Lm1</strain>
    </source>
</reference>